<evidence type="ECO:0000313" key="4">
    <source>
        <dbReference type="Proteomes" id="UP001358417"/>
    </source>
</evidence>
<reference evidence="3 4" key="1">
    <citation type="submission" date="2023-08" db="EMBL/GenBank/DDBJ databases">
        <title>Black Yeasts Isolated from many extreme environments.</title>
        <authorList>
            <person name="Coleine C."/>
            <person name="Stajich J.E."/>
            <person name="Selbmann L."/>
        </authorList>
    </citation>
    <scope>NUCLEOTIDE SEQUENCE [LARGE SCALE GENOMIC DNA]</scope>
    <source>
        <strain evidence="3 4">CCFEE 5792</strain>
    </source>
</reference>
<dbReference type="GeneID" id="89972978"/>
<dbReference type="Proteomes" id="UP001358417">
    <property type="component" value="Unassembled WGS sequence"/>
</dbReference>
<comment type="caution">
    <text evidence="3">The sequence shown here is derived from an EMBL/GenBank/DDBJ whole genome shotgun (WGS) entry which is preliminary data.</text>
</comment>
<organism evidence="3 4">
    <name type="scientific">Exophiala bonariae</name>
    <dbReference type="NCBI Taxonomy" id="1690606"/>
    <lineage>
        <taxon>Eukaryota</taxon>
        <taxon>Fungi</taxon>
        <taxon>Dikarya</taxon>
        <taxon>Ascomycota</taxon>
        <taxon>Pezizomycotina</taxon>
        <taxon>Eurotiomycetes</taxon>
        <taxon>Chaetothyriomycetidae</taxon>
        <taxon>Chaetothyriales</taxon>
        <taxon>Herpotrichiellaceae</taxon>
        <taxon>Exophiala</taxon>
    </lineage>
</organism>
<gene>
    <name evidence="3" type="ORF">LTR84_004800</name>
</gene>
<dbReference type="EMBL" id="JAVRRD010000002">
    <property type="protein sequence ID" value="KAK5062726.1"/>
    <property type="molecule type" value="Genomic_DNA"/>
</dbReference>
<evidence type="ECO:0000313" key="3">
    <source>
        <dbReference type="EMBL" id="KAK5062726.1"/>
    </source>
</evidence>
<sequence>MQTKIYLSALLATGLNLAAARPTNSQAAQNHGRDTSVTARTVQKRAVRWNAKLNRREVPQEHSHEIFLVIVNEMLQKNNPDNIQDAVFGLLGNAAASAGQGKITDTDCLQQATADQAFTNAKAADDLDGQIASLIYRALERNTGAVGQASVLCTSIKAKNPEIAAITQHQDPASNGAAATNKAIALELAVQIASVGGDPLDALDSGTFAPGEIGDPTGAGNTCDTLDDPQGCIFTQNLIVEDATEDEVKAFVASRGAGNGAGAGNGGGAAATTTTAAAGGGAAEPTECSVVSQEPAKTTLATTTKAANTASASASASVSATTTAKATATAAPPAGGNAGKLDLGSCSNPTVIFAAGLDGRREKSAFAPANKDNRTGFPHGSAENIKVITDFVCQQLNDKCKAPKATVDACNTAAKAAQAATGQAAADAFNKAFN</sequence>
<protein>
    <submittedName>
        <fullName evidence="3">Uncharacterized protein</fullName>
    </submittedName>
</protein>
<dbReference type="AlphaFoldDB" id="A0AAV9NMX6"/>
<keyword evidence="2" id="KW-0732">Signal</keyword>
<evidence type="ECO:0000256" key="2">
    <source>
        <dbReference type="SAM" id="SignalP"/>
    </source>
</evidence>
<dbReference type="RefSeq" id="XP_064710998.1">
    <property type="nucleotide sequence ID" value="XM_064848374.1"/>
</dbReference>
<accession>A0AAV9NMX6</accession>
<evidence type="ECO:0000256" key="1">
    <source>
        <dbReference type="SAM" id="MobiDB-lite"/>
    </source>
</evidence>
<proteinExistence type="predicted"/>
<feature type="region of interest" description="Disordered" evidence="1">
    <location>
        <begin position="261"/>
        <end position="282"/>
    </location>
</feature>
<feature type="signal peptide" evidence="2">
    <location>
        <begin position="1"/>
        <end position="20"/>
    </location>
</feature>
<keyword evidence="4" id="KW-1185">Reference proteome</keyword>
<name>A0AAV9NMX6_9EURO</name>
<feature type="chain" id="PRO_5043743125" evidence="2">
    <location>
        <begin position="21"/>
        <end position="434"/>
    </location>
</feature>